<feature type="transmembrane region" description="Helical" evidence="1">
    <location>
        <begin position="25"/>
        <end position="46"/>
    </location>
</feature>
<reference evidence="4" key="1">
    <citation type="submission" date="2017-10" db="EMBL/GenBank/DDBJ databases">
        <title>Rapid genome shrinkage in a self-fertile nematode reveals novel sperm competition proteins.</title>
        <authorList>
            <person name="Yin D."/>
            <person name="Schwarz E.M."/>
            <person name="Thomas C.G."/>
            <person name="Felde R.L."/>
            <person name="Korf I.F."/>
            <person name="Cutter A.D."/>
            <person name="Schartner C.M."/>
            <person name="Ralston E.J."/>
            <person name="Meyer B.J."/>
            <person name="Haag E.S."/>
        </authorList>
    </citation>
    <scope>NUCLEOTIDE SEQUENCE [LARGE SCALE GENOMIC DNA]</scope>
    <source>
        <strain evidence="4">JU1422</strain>
    </source>
</reference>
<dbReference type="InterPro" id="IPR003677">
    <property type="entry name" value="ANIS5_cation-bd"/>
</dbReference>
<dbReference type="OrthoDB" id="5886417at2759"/>
<dbReference type="EMBL" id="PDUG01000005">
    <property type="protein sequence ID" value="PIC28873.1"/>
    <property type="molecule type" value="Genomic_DNA"/>
</dbReference>
<keyword evidence="1" id="KW-1133">Transmembrane helix</keyword>
<feature type="domain" description="SXP/RAL-2 family protein Ani s 5-like cation-binding" evidence="2">
    <location>
        <begin position="153"/>
        <end position="243"/>
    </location>
</feature>
<gene>
    <name evidence="3" type="primary">Cnig_chr_V.g20658</name>
    <name evidence="3" type="ORF">B9Z55_020658</name>
</gene>
<keyword evidence="4" id="KW-1185">Reference proteome</keyword>
<dbReference type="PANTHER" id="PTHR21593">
    <property type="entry name" value="PRION-LIKE- Q/N-RICH -DOMAIN-BEARING PROTEIN PROTEIN"/>
    <property type="match status" value="1"/>
</dbReference>
<dbReference type="Pfam" id="PF02520">
    <property type="entry name" value="ANIS5_cation-bd"/>
    <property type="match status" value="1"/>
</dbReference>
<dbReference type="PANTHER" id="PTHR21593:SF36">
    <property type="entry name" value="DUF148 DOMAIN-CONTAINING PROTEIN-RELATED"/>
    <property type="match status" value="1"/>
</dbReference>
<keyword evidence="1" id="KW-0472">Membrane</keyword>
<organism evidence="3 4">
    <name type="scientific">Caenorhabditis nigoni</name>
    <dbReference type="NCBI Taxonomy" id="1611254"/>
    <lineage>
        <taxon>Eukaryota</taxon>
        <taxon>Metazoa</taxon>
        <taxon>Ecdysozoa</taxon>
        <taxon>Nematoda</taxon>
        <taxon>Chromadorea</taxon>
        <taxon>Rhabditida</taxon>
        <taxon>Rhabditina</taxon>
        <taxon>Rhabditomorpha</taxon>
        <taxon>Rhabditoidea</taxon>
        <taxon>Rhabditidae</taxon>
        <taxon>Peloderinae</taxon>
        <taxon>Caenorhabditis</taxon>
    </lineage>
</organism>
<dbReference type="Proteomes" id="UP000230233">
    <property type="component" value="Chromosome V"/>
</dbReference>
<sequence length="272" mass="27820">MNKNNKVLKNQICVLKILDLDKDRLVTLVMCSSKVAIALIASLAFASALPDLGSIIGGGNNGGIGGVVGGGDGGLGGIIGGGNGGGIGGIVGDLLGGNQDVLQNLLGVLGGNPGGLGLPILGNITEIPSFLTDILGDLPEETIQKITDLLGEDLPISQLLSKLDGLLPEGVLEQLLATVADLVSKLLAAISNVLNNLQSVFDQLSTILNNKDLSPEEQADAIDDLKKQFPIEIDTIYYIASQVENTLQGGNGGVVPELPEVPSVPETPQVPV</sequence>
<evidence type="ECO:0000313" key="3">
    <source>
        <dbReference type="EMBL" id="PIC28873.1"/>
    </source>
</evidence>
<evidence type="ECO:0000256" key="1">
    <source>
        <dbReference type="SAM" id="Phobius"/>
    </source>
</evidence>
<comment type="caution">
    <text evidence="3">The sequence shown here is derived from an EMBL/GenBank/DDBJ whole genome shotgun (WGS) entry which is preliminary data.</text>
</comment>
<keyword evidence="1" id="KW-0812">Transmembrane</keyword>
<accession>A0A2G5TNQ8</accession>
<evidence type="ECO:0000313" key="4">
    <source>
        <dbReference type="Proteomes" id="UP000230233"/>
    </source>
</evidence>
<dbReference type="AlphaFoldDB" id="A0A2G5TNQ8"/>
<proteinExistence type="predicted"/>
<name>A0A2G5TNQ8_9PELO</name>
<evidence type="ECO:0000259" key="2">
    <source>
        <dbReference type="Pfam" id="PF02520"/>
    </source>
</evidence>
<dbReference type="InterPro" id="IPR052823">
    <property type="entry name" value="SXP/RAL-2_related"/>
</dbReference>
<protein>
    <recommendedName>
        <fullName evidence="2">SXP/RAL-2 family protein Ani s 5-like cation-binding domain-containing protein</fullName>
    </recommendedName>
</protein>